<gene>
    <name evidence="2" type="ORF">DUNSADRAFT_11290</name>
</gene>
<organism evidence="2 3">
    <name type="scientific">Dunaliella salina</name>
    <name type="common">Green alga</name>
    <name type="synonym">Protococcus salinus</name>
    <dbReference type="NCBI Taxonomy" id="3046"/>
    <lineage>
        <taxon>Eukaryota</taxon>
        <taxon>Viridiplantae</taxon>
        <taxon>Chlorophyta</taxon>
        <taxon>core chlorophytes</taxon>
        <taxon>Chlorophyceae</taxon>
        <taxon>CS clade</taxon>
        <taxon>Chlamydomonadales</taxon>
        <taxon>Dunaliellaceae</taxon>
        <taxon>Dunaliella</taxon>
    </lineage>
</organism>
<sequence>MLRHKVQELFNLSLAAMQHGTYVAQGDAKVANCMQTVHWLRQHQDLLNRQALPLEYTHHQLQTLALFPYSFSFLSLYCLSCISIILLFRCFLHKSRKNMKWRSFEQRN</sequence>
<evidence type="ECO:0000256" key="1">
    <source>
        <dbReference type="SAM" id="Phobius"/>
    </source>
</evidence>
<protein>
    <recommendedName>
        <fullName evidence="4">Encoded protein</fullName>
    </recommendedName>
</protein>
<reference evidence="2" key="1">
    <citation type="submission" date="2017-08" db="EMBL/GenBank/DDBJ databases">
        <authorList>
            <person name="Polle J.E."/>
            <person name="Barry K."/>
            <person name="Cushman J."/>
            <person name="Schmutz J."/>
            <person name="Tran D."/>
            <person name="Hathwaick L.T."/>
            <person name="Yim W.C."/>
            <person name="Jenkins J."/>
            <person name="Mckie-Krisberg Z.M."/>
            <person name="Prochnik S."/>
            <person name="Lindquist E."/>
            <person name="Dockter R.B."/>
            <person name="Adam C."/>
            <person name="Molina H."/>
            <person name="Bunkerborg J."/>
            <person name="Jin E."/>
            <person name="Buchheim M."/>
            <person name="Magnuson J."/>
        </authorList>
    </citation>
    <scope>NUCLEOTIDE SEQUENCE</scope>
    <source>
        <strain evidence="2">CCAP 19/18</strain>
    </source>
</reference>
<keyword evidence="1" id="KW-1133">Transmembrane helix</keyword>
<proteinExistence type="predicted"/>
<keyword evidence="3" id="KW-1185">Reference proteome</keyword>
<dbReference type="EMBL" id="MU073596">
    <property type="protein sequence ID" value="KAF5825351.1"/>
    <property type="molecule type" value="Genomic_DNA"/>
</dbReference>
<evidence type="ECO:0000313" key="3">
    <source>
        <dbReference type="Proteomes" id="UP000815325"/>
    </source>
</evidence>
<accession>A0ABQ7FRX9</accession>
<keyword evidence="1" id="KW-0472">Membrane</keyword>
<evidence type="ECO:0008006" key="4">
    <source>
        <dbReference type="Google" id="ProtNLM"/>
    </source>
</evidence>
<evidence type="ECO:0000313" key="2">
    <source>
        <dbReference type="EMBL" id="KAF5825351.1"/>
    </source>
</evidence>
<dbReference type="Proteomes" id="UP000815325">
    <property type="component" value="Unassembled WGS sequence"/>
</dbReference>
<comment type="caution">
    <text evidence="2">The sequence shown here is derived from an EMBL/GenBank/DDBJ whole genome shotgun (WGS) entry which is preliminary data.</text>
</comment>
<name>A0ABQ7FRX9_DUNSA</name>
<keyword evidence="1" id="KW-0812">Transmembrane</keyword>
<feature type="transmembrane region" description="Helical" evidence="1">
    <location>
        <begin position="71"/>
        <end position="92"/>
    </location>
</feature>